<proteinExistence type="predicted"/>
<dbReference type="InterPro" id="IPR045220">
    <property type="entry name" value="FRHB/FDHB/HCAR-like"/>
</dbReference>
<sequence>MPNTDLTLDEIVRNGLCIGCGLCQSIAGPQRVRLVMTESGGERPVASVALDDATLHRINETCPGTRIEGADAARLPANEQVDPIWGPWSRMVIGYAGDPAIRDQGSTGGVLTALGRYLVESGEVDFILHVAASREAPMRSRRQISFDAAQVLEGAGSRYGPAAPLVDFLAILDRNRPFAFIGKPCDVNAVRNLARQDPRVDRLMKYALTFVCGGASDLGKSEEVLRQLGLTEAELTLFRYRGFGNPGPTRLETKDGRAFEITYPEMWADEAGWRIQPRCKICPDAIGEGADIAASDCWPGGGPTGEDEGFNGILVRTQAGARLFEAALRAGALAIDREIGPRDMDVFQPHQVRKKRAVWARLAGMAAAGMATPRVTGLRIEELARENGLAQNLAEARGSRRRAKAGRLGEPAPEPRAGG</sequence>
<gene>
    <name evidence="4" type="ORF">FRZ61_46560</name>
</gene>
<dbReference type="Pfam" id="PF04432">
    <property type="entry name" value="FrhB_FdhB_C"/>
    <property type="match status" value="1"/>
</dbReference>
<organism evidence="4 5">
    <name type="scientific">Hypericibacter adhaerens</name>
    <dbReference type="NCBI Taxonomy" id="2602016"/>
    <lineage>
        <taxon>Bacteria</taxon>
        <taxon>Pseudomonadati</taxon>
        <taxon>Pseudomonadota</taxon>
        <taxon>Alphaproteobacteria</taxon>
        <taxon>Rhodospirillales</taxon>
        <taxon>Dongiaceae</taxon>
        <taxon>Hypericibacter</taxon>
    </lineage>
</organism>
<reference evidence="4 5" key="1">
    <citation type="submission" date="2019-08" db="EMBL/GenBank/DDBJ databases">
        <title>Hyperibacter terrae gen. nov., sp. nov. and Hyperibacter viscosus sp. nov., two new members in the family Rhodospirillaceae isolated from the rhizosphere of Hypericum perforatum.</title>
        <authorList>
            <person name="Noviana Z."/>
        </authorList>
    </citation>
    <scope>NUCLEOTIDE SEQUENCE [LARGE SCALE GENOMIC DNA]</scope>
    <source>
        <strain evidence="4 5">R5959</strain>
    </source>
</reference>
<evidence type="ECO:0000259" key="3">
    <source>
        <dbReference type="Pfam" id="PF04432"/>
    </source>
</evidence>
<dbReference type="InterPro" id="IPR007525">
    <property type="entry name" value="FrhB_FdhB_C"/>
</dbReference>
<evidence type="ECO:0000313" key="4">
    <source>
        <dbReference type="EMBL" id="QEX24715.1"/>
    </source>
</evidence>
<dbReference type="GO" id="GO:0090415">
    <property type="term" value="F:7-hydroxymethyl chlorophyll a reductase activity"/>
    <property type="evidence" value="ECO:0007669"/>
    <property type="project" value="TreeGrafter"/>
</dbReference>
<keyword evidence="5" id="KW-1185">Reference proteome</keyword>
<feature type="domain" description="Coenzyme F420 hydrogenase/dehydrogenase beta subunit C-terminal" evidence="3">
    <location>
        <begin position="178"/>
        <end position="336"/>
    </location>
</feature>
<dbReference type="RefSeq" id="WP_225308968.1">
    <property type="nucleotide sequence ID" value="NZ_CP042582.1"/>
</dbReference>
<evidence type="ECO:0000256" key="1">
    <source>
        <dbReference type="SAM" id="MobiDB-lite"/>
    </source>
</evidence>
<protein>
    <recommendedName>
        <fullName evidence="6">Coenzyme F420 hydrogenase</fullName>
    </recommendedName>
</protein>
<dbReference type="InterPro" id="IPR007516">
    <property type="entry name" value="Co_F420_Hydgase/DH_bsu_N"/>
</dbReference>
<dbReference type="Proteomes" id="UP000325797">
    <property type="component" value="Chromosome"/>
</dbReference>
<feature type="domain" description="Coenzyme F420 hydrogenase/dehydrogenase beta subunit N-terminal" evidence="2">
    <location>
        <begin position="91"/>
        <end position="169"/>
    </location>
</feature>
<evidence type="ECO:0000313" key="5">
    <source>
        <dbReference type="Proteomes" id="UP000325797"/>
    </source>
</evidence>
<dbReference type="Pfam" id="PF04422">
    <property type="entry name" value="FrhB_FdhB_N"/>
    <property type="match status" value="1"/>
</dbReference>
<feature type="region of interest" description="Disordered" evidence="1">
    <location>
        <begin position="391"/>
        <end position="419"/>
    </location>
</feature>
<accession>A0A5J6N6W4</accession>
<dbReference type="PANTHER" id="PTHR31332">
    <property type="entry name" value="7-HYDROXYMETHYL CHLOROPHYLL A REDUCTASE, CHLOROPLASTIC"/>
    <property type="match status" value="1"/>
</dbReference>
<name>A0A5J6N6W4_9PROT</name>
<dbReference type="AlphaFoldDB" id="A0A5J6N6W4"/>
<dbReference type="PANTHER" id="PTHR31332:SF0">
    <property type="entry name" value="7-HYDROXYMETHYL CHLOROPHYLL A REDUCTASE, CHLOROPLASTIC"/>
    <property type="match status" value="1"/>
</dbReference>
<evidence type="ECO:0008006" key="6">
    <source>
        <dbReference type="Google" id="ProtNLM"/>
    </source>
</evidence>
<evidence type="ECO:0000259" key="2">
    <source>
        <dbReference type="Pfam" id="PF04422"/>
    </source>
</evidence>
<dbReference type="GO" id="GO:0033354">
    <property type="term" value="P:chlorophyll cycle"/>
    <property type="evidence" value="ECO:0007669"/>
    <property type="project" value="TreeGrafter"/>
</dbReference>
<dbReference type="KEGG" id="hadh:FRZ61_46560"/>
<dbReference type="EMBL" id="CP042582">
    <property type="protein sequence ID" value="QEX24715.1"/>
    <property type="molecule type" value="Genomic_DNA"/>
</dbReference>